<dbReference type="AlphaFoldDB" id="A0AAV7UW63"/>
<proteinExistence type="predicted"/>
<gene>
    <name evidence="1" type="ORF">NDU88_001195</name>
</gene>
<comment type="caution">
    <text evidence="1">The sequence shown here is derived from an EMBL/GenBank/DDBJ whole genome shotgun (WGS) entry which is preliminary data.</text>
</comment>
<accession>A0AAV7UW63</accession>
<organism evidence="1 2">
    <name type="scientific">Pleurodeles waltl</name>
    <name type="common">Iberian ribbed newt</name>
    <dbReference type="NCBI Taxonomy" id="8319"/>
    <lineage>
        <taxon>Eukaryota</taxon>
        <taxon>Metazoa</taxon>
        <taxon>Chordata</taxon>
        <taxon>Craniata</taxon>
        <taxon>Vertebrata</taxon>
        <taxon>Euteleostomi</taxon>
        <taxon>Amphibia</taxon>
        <taxon>Batrachia</taxon>
        <taxon>Caudata</taxon>
        <taxon>Salamandroidea</taxon>
        <taxon>Salamandridae</taxon>
        <taxon>Pleurodelinae</taxon>
        <taxon>Pleurodeles</taxon>
    </lineage>
</organism>
<name>A0AAV7UW63_PLEWA</name>
<evidence type="ECO:0000313" key="1">
    <source>
        <dbReference type="EMBL" id="KAJ1191882.1"/>
    </source>
</evidence>
<evidence type="ECO:0000313" key="2">
    <source>
        <dbReference type="Proteomes" id="UP001066276"/>
    </source>
</evidence>
<dbReference type="EMBL" id="JANPWB010000004">
    <property type="protein sequence ID" value="KAJ1191882.1"/>
    <property type="molecule type" value="Genomic_DNA"/>
</dbReference>
<dbReference type="Proteomes" id="UP001066276">
    <property type="component" value="Chromosome 2_2"/>
</dbReference>
<reference evidence="1" key="1">
    <citation type="journal article" date="2022" name="bioRxiv">
        <title>Sequencing and chromosome-scale assembly of the giantPleurodeles waltlgenome.</title>
        <authorList>
            <person name="Brown T."/>
            <person name="Elewa A."/>
            <person name="Iarovenko S."/>
            <person name="Subramanian E."/>
            <person name="Araus A.J."/>
            <person name="Petzold A."/>
            <person name="Susuki M."/>
            <person name="Suzuki K.-i.T."/>
            <person name="Hayashi T."/>
            <person name="Toyoda A."/>
            <person name="Oliveira C."/>
            <person name="Osipova E."/>
            <person name="Leigh N.D."/>
            <person name="Simon A."/>
            <person name="Yun M.H."/>
        </authorList>
    </citation>
    <scope>NUCLEOTIDE SEQUENCE</scope>
    <source>
        <strain evidence="1">20211129_DDA</strain>
        <tissue evidence="1">Liver</tissue>
    </source>
</reference>
<sequence>MPPSGCGCGWPRPPELSGSSLIRGLIRAGGQGQPDPRAPVPGFCFITCNNYFKEMHLVFLVPVSPDCGDYCFFPQICKLVRIAK</sequence>
<protein>
    <submittedName>
        <fullName evidence="1">Uncharacterized protein</fullName>
    </submittedName>
</protein>
<keyword evidence="2" id="KW-1185">Reference proteome</keyword>